<accession>A0A024GLI8</accession>
<organism evidence="1 2">
    <name type="scientific">Albugo candida</name>
    <dbReference type="NCBI Taxonomy" id="65357"/>
    <lineage>
        <taxon>Eukaryota</taxon>
        <taxon>Sar</taxon>
        <taxon>Stramenopiles</taxon>
        <taxon>Oomycota</taxon>
        <taxon>Peronosporomycetes</taxon>
        <taxon>Albuginales</taxon>
        <taxon>Albuginaceae</taxon>
        <taxon>Albugo</taxon>
    </lineage>
</organism>
<dbReference type="InParanoid" id="A0A024GLI8"/>
<proteinExistence type="predicted"/>
<dbReference type="EMBL" id="CAIX01000179">
    <property type="protein sequence ID" value="CCI47635.1"/>
    <property type="molecule type" value="Genomic_DNA"/>
</dbReference>
<gene>
    <name evidence="1" type="ORF">BN9_086420</name>
</gene>
<dbReference type="AlphaFoldDB" id="A0A024GLI8"/>
<evidence type="ECO:0000313" key="2">
    <source>
        <dbReference type="Proteomes" id="UP000053237"/>
    </source>
</evidence>
<protein>
    <submittedName>
        <fullName evidence="1">Uncharacterized protein</fullName>
    </submittedName>
</protein>
<evidence type="ECO:0000313" key="1">
    <source>
        <dbReference type="EMBL" id="CCI47635.1"/>
    </source>
</evidence>
<comment type="caution">
    <text evidence="1">The sequence shown here is derived from an EMBL/GenBank/DDBJ whole genome shotgun (WGS) entry which is preliminary data.</text>
</comment>
<name>A0A024GLI8_9STRA</name>
<dbReference type="Proteomes" id="UP000053237">
    <property type="component" value="Unassembled WGS sequence"/>
</dbReference>
<reference evidence="1 2" key="1">
    <citation type="submission" date="2012-05" db="EMBL/GenBank/DDBJ databases">
        <title>Recombination and specialization in a pathogen metapopulation.</title>
        <authorList>
            <person name="Gardiner A."/>
            <person name="Kemen E."/>
            <person name="Schultz-Larsen T."/>
            <person name="MacLean D."/>
            <person name="Van Oosterhout C."/>
            <person name="Jones J.D.G."/>
        </authorList>
    </citation>
    <scope>NUCLEOTIDE SEQUENCE [LARGE SCALE GENOMIC DNA]</scope>
    <source>
        <strain evidence="1 2">Ac Nc2</strain>
    </source>
</reference>
<keyword evidence="2" id="KW-1185">Reference proteome</keyword>
<sequence>MAYQNIEKQRLMTKFLLTHPNEISWNYIKFKTRRKSTIQNLSLFKSHIFISTSSSSISAMRFMADIFLRNIHCFWVSRL</sequence>